<reference evidence="3 4" key="1">
    <citation type="submission" date="2022-11" db="UniProtKB">
        <authorList>
            <consortium name="WormBaseParasite"/>
        </authorList>
    </citation>
    <scope>IDENTIFICATION</scope>
</reference>
<dbReference type="AlphaFoldDB" id="A0A914CW09"/>
<keyword evidence="2" id="KW-1185">Reference proteome</keyword>
<evidence type="ECO:0000313" key="2">
    <source>
        <dbReference type="Proteomes" id="UP000887540"/>
    </source>
</evidence>
<feature type="region of interest" description="Disordered" evidence="1">
    <location>
        <begin position="67"/>
        <end position="91"/>
    </location>
</feature>
<evidence type="ECO:0000313" key="3">
    <source>
        <dbReference type="WBParaSite" id="ACRNAN_scaffold11402.g28764.t1"/>
    </source>
</evidence>
<organism evidence="2 4">
    <name type="scientific">Acrobeloides nanus</name>
    <dbReference type="NCBI Taxonomy" id="290746"/>
    <lineage>
        <taxon>Eukaryota</taxon>
        <taxon>Metazoa</taxon>
        <taxon>Ecdysozoa</taxon>
        <taxon>Nematoda</taxon>
        <taxon>Chromadorea</taxon>
        <taxon>Rhabditida</taxon>
        <taxon>Tylenchina</taxon>
        <taxon>Cephalobomorpha</taxon>
        <taxon>Cephaloboidea</taxon>
        <taxon>Cephalobidae</taxon>
        <taxon>Acrobeloides</taxon>
    </lineage>
</organism>
<dbReference type="Proteomes" id="UP000887540">
    <property type="component" value="Unplaced"/>
</dbReference>
<evidence type="ECO:0000313" key="4">
    <source>
        <dbReference type="WBParaSite" id="ACRNAN_scaffold1500.g18948.t1"/>
    </source>
</evidence>
<accession>A0A914CW09</accession>
<feature type="region of interest" description="Disordered" evidence="1">
    <location>
        <begin position="1"/>
        <end position="35"/>
    </location>
</feature>
<protein>
    <submittedName>
        <fullName evidence="3 4">Uncharacterized protein</fullName>
    </submittedName>
</protein>
<evidence type="ECO:0000256" key="1">
    <source>
        <dbReference type="SAM" id="MobiDB-lite"/>
    </source>
</evidence>
<dbReference type="WBParaSite" id="ACRNAN_scaffold11402.g28764.t1">
    <property type="protein sequence ID" value="ACRNAN_scaffold11402.g28764.t1"/>
    <property type="gene ID" value="ACRNAN_scaffold11402.g28764"/>
</dbReference>
<proteinExistence type="predicted"/>
<sequence>MLTTASHDKRTRYYNYNGRSNRVNQTRRSNTSGFGYDVGNSSIAFSTLYQDDKSDGNFDHRYEIEEGDHGESNCDTGFDASGDCDGGDGGE</sequence>
<dbReference type="WBParaSite" id="ACRNAN_scaffold1500.g18948.t1">
    <property type="protein sequence ID" value="ACRNAN_scaffold1500.g18948.t1"/>
    <property type="gene ID" value="ACRNAN_scaffold1500.g18948"/>
</dbReference>
<name>A0A914CW09_9BILA</name>
<feature type="compositionally biased region" description="Polar residues" evidence="1">
    <location>
        <begin position="17"/>
        <end position="35"/>
    </location>
</feature>